<dbReference type="Pfam" id="PF04758">
    <property type="entry name" value="Ribosomal_S30"/>
    <property type="match status" value="1"/>
</dbReference>
<evidence type="ECO:0000313" key="10">
    <source>
        <dbReference type="Proteomes" id="UP000757232"/>
    </source>
</evidence>
<dbReference type="PANTHER" id="PTHR10578">
    <property type="entry name" value="S -2-HYDROXY-ACID OXIDASE-RELATED"/>
    <property type="match status" value="1"/>
</dbReference>
<gene>
    <name evidence="9" type="ORF">A7U60_g3649</name>
</gene>
<keyword evidence="7" id="KW-1133">Transmembrane helix</keyword>
<keyword evidence="10" id="KW-1185">Reference proteome</keyword>
<evidence type="ECO:0000256" key="3">
    <source>
        <dbReference type="ARBA" id="ARBA00023002"/>
    </source>
</evidence>
<evidence type="ECO:0000313" key="9">
    <source>
        <dbReference type="EMBL" id="OCB89166.1"/>
    </source>
</evidence>
<feature type="compositionally biased region" description="Low complexity" evidence="6">
    <location>
        <begin position="1133"/>
        <end position="1158"/>
    </location>
</feature>
<dbReference type="Pfam" id="PF01070">
    <property type="entry name" value="FMN_dh"/>
    <property type="match status" value="1"/>
</dbReference>
<feature type="compositionally biased region" description="Gly residues" evidence="6">
    <location>
        <begin position="1196"/>
        <end position="1212"/>
    </location>
</feature>
<dbReference type="GO" id="GO:1990904">
    <property type="term" value="C:ribonucleoprotein complex"/>
    <property type="evidence" value="ECO:0007669"/>
    <property type="project" value="UniProtKB-KW"/>
</dbReference>
<dbReference type="EMBL" id="LNZH02000163">
    <property type="protein sequence ID" value="OCB89166.1"/>
    <property type="molecule type" value="Genomic_DNA"/>
</dbReference>
<dbReference type="GO" id="GO:0006412">
    <property type="term" value="P:translation"/>
    <property type="evidence" value="ECO:0007669"/>
    <property type="project" value="InterPro"/>
</dbReference>
<keyword evidence="5" id="KW-0175">Coiled coil</keyword>
<feature type="region of interest" description="Disordered" evidence="6">
    <location>
        <begin position="1080"/>
        <end position="1229"/>
    </location>
</feature>
<protein>
    <submittedName>
        <fullName evidence="9">FMN-dependent alpha-hydroxy acid dehydrogenase</fullName>
    </submittedName>
</protein>
<dbReference type="InterPro" id="IPR013785">
    <property type="entry name" value="Aldolase_TIM"/>
</dbReference>
<feature type="coiled-coil region" evidence="5">
    <location>
        <begin position="862"/>
        <end position="903"/>
    </location>
</feature>
<feature type="domain" description="FMN hydroxy acid dehydrogenase" evidence="8">
    <location>
        <begin position="30"/>
        <end position="436"/>
    </location>
</feature>
<dbReference type="OrthoDB" id="25826at2759"/>
<dbReference type="GO" id="GO:0003735">
    <property type="term" value="F:structural constituent of ribosome"/>
    <property type="evidence" value="ECO:0007669"/>
    <property type="project" value="InterPro"/>
</dbReference>
<feature type="compositionally biased region" description="Polar residues" evidence="6">
    <location>
        <begin position="1104"/>
        <end position="1113"/>
    </location>
</feature>
<accession>A0A9Q5I086</accession>
<evidence type="ECO:0000259" key="8">
    <source>
        <dbReference type="PROSITE" id="PS51349"/>
    </source>
</evidence>
<dbReference type="PANTHER" id="PTHR10578:SF75">
    <property type="entry name" value="L-LACTATE DEHYDROGENASE (AFU_ORTHOLOGUE AFUA_4G07050)"/>
    <property type="match status" value="1"/>
</dbReference>
<proteinExistence type="predicted"/>
<evidence type="ECO:0000256" key="1">
    <source>
        <dbReference type="ARBA" id="ARBA00001917"/>
    </source>
</evidence>
<keyword evidence="2" id="KW-0689">Ribosomal protein</keyword>
<sequence length="1329" mass="145682">MDPNNKPKGPSPHYSLYQREVFKNGGDHGIMPSFSVHPDELADSTKRKLTDHGYFYANSNAGMGWTDRANREAFYRWRIIPRMLVDTNTRDLTTTLFGHKIPAPIMFAPIGINKLYTPKGELVPAKIAGELGLPYCLSTAASNSIEDVAAANDEGASVPNESNSVHSYDGPNGGNPRAKAPRYFQLYAGHDDEVIDAGEKTLSLMERAWKSGFDVLMFTVDTWQLGWRPTDISLANYIFYYPPGQVGNENGRSDSAFMHKYGEELEKDSSKWIDSCVWHGKAHTWEKVEWLIKEWKRISGGRPFVLKGIQNVADARKALEVGCEGIVVTNHAGRQVDGAVGSLEMLPEIAEAVGDKMTIIFDSGIRTGADVFKALALGAHAVEVGRLYVWGMSHDGEHGCRHVMKSLLADLDITMTVGGYRSIEQDVRGNREALRYNPHVHGSLARAGKVRSQTPKVDKQEKKKQPKGRAKKRMLYNRRFVNVTALTQGGKRRIFVNVTALTQGGKRRIQTCILCLSLLSDPYSFSLPFFTNVLPRTNTDFTSSGMLTRPHNHPLTVRSKSSEMMTLLWDDRYSGLMVEKSEQSCDREQVVEVHVWSSASAAFAMFQLRFMLSQPHDDTTSLFKLHLLFSFLAALMSDAALIENSQSLPNLSCSSRAVKSSLSPSLPPSPGHSSRKSSSCTSSTTSEVETDFAKDKRYSFFWIEVFGTIRFVFEFLGLSGVLRRTIFSLYANNNGQHHLGDKQNKQTLFLPRRLLFFFLWSLGCISLSLVSGLFALLRRMLRSQIYTAVLWLGIAPPAQQASRIQKDDTFSTSTSVLQDRLEVANLAVKHLKGEGLALQEKLKEAGTRIARLEASQVDHAAYHALQAKYGQVSAEIARLAKENEELKTKLTQLGKENAELRQCLAIKEPDDEEETNRLGMLARLQNQQLDSCIFSKVDELAKDAEGKLVDVSDDSIVIISNTESPRRDFEGSNRTLLNTVSLPSSAIFAPRLSQVTFFSPYPVQPPIVSEIGSLPSAVPSDRNANPIPVFVTKRPSLPPKASKLKPLLLATRNGARYAGLRRNSLRQQVKNNFHKALGKQNECITSNDPSNTRTLNPLAPAFTPRNTTMTITPATVPGADNNKEIETRPIPVTSSASKAPSPSSSPFIITSPSPNSPFLRPPPPRRQSEDAPFPTLTTTPPTPTTPIPTSTTGPNSGSGSGSDSGSGSGVGTGFNATHKGTPRSTRASSVKLIRARAALRNSQRVASGSSAIMPGSPAGFKDMNTHMNTRASSLGRAAEFKAPSQVAQANAAKARLIGKGMPPARRALGEVTNAGAVDAEIPTGRWTSV</sequence>
<evidence type="ECO:0000256" key="4">
    <source>
        <dbReference type="ARBA" id="ARBA00023274"/>
    </source>
</evidence>
<evidence type="ECO:0000256" key="7">
    <source>
        <dbReference type="SAM" id="Phobius"/>
    </source>
</evidence>
<reference evidence="9" key="1">
    <citation type="submission" date="2016-06" db="EMBL/GenBank/DDBJ databases">
        <title>Draft Genome sequence of the fungus Inonotus baumii.</title>
        <authorList>
            <person name="Zhu H."/>
            <person name="Lin W."/>
        </authorList>
    </citation>
    <scope>NUCLEOTIDE SEQUENCE</scope>
    <source>
        <strain evidence="9">821</strain>
    </source>
</reference>
<evidence type="ECO:0000256" key="5">
    <source>
        <dbReference type="SAM" id="Coils"/>
    </source>
</evidence>
<feature type="transmembrane region" description="Helical" evidence="7">
    <location>
        <begin position="700"/>
        <end position="722"/>
    </location>
</feature>
<dbReference type="SUPFAM" id="SSF51395">
    <property type="entry name" value="FMN-linked oxidoreductases"/>
    <property type="match status" value="1"/>
</dbReference>
<evidence type="ECO:0000256" key="2">
    <source>
        <dbReference type="ARBA" id="ARBA00022980"/>
    </source>
</evidence>
<dbReference type="Proteomes" id="UP000757232">
    <property type="component" value="Unassembled WGS sequence"/>
</dbReference>
<dbReference type="InterPro" id="IPR000262">
    <property type="entry name" value="FMN-dep_DH"/>
</dbReference>
<dbReference type="Gene3D" id="3.20.20.70">
    <property type="entry name" value="Aldolase class I"/>
    <property type="match status" value="1"/>
</dbReference>
<feature type="region of interest" description="Disordered" evidence="6">
    <location>
        <begin position="662"/>
        <end position="683"/>
    </location>
</feature>
<feature type="region of interest" description="Disordered" evidence="6">
    <location>
        <begin position="445"/>
        <end position="471"/>
    </location>
</feature>
<feature type="transmembrane region" description="Helical" evidence="7">
    <location>
        <begin position="754"/>
        <end position="777"/>
    </location>
</feature>
<name>A0A9Q5I086_SANBA</name>
<evidence type="ECO:0000256" key="6">
    <source>
        <dbReference type="SAM" id="MobiDB-lite"/>
    </source>
</evidence>
<feature type="compositionally biased region" description="Polar residues" evidence="6">
    <location>
        <begin position="1082"/>
        <end position="1095"/>
    </location>
</feature>
<dbReference type="GO" id="GO:0016491">
    <property type="term" value="F:oxidoreductase activity"/>
    <property type="evidence" value="ECO:0007669"/>
    <property type="project" value="UniProtKB-KW"/>
</dbReference>
<keyword evidence="3" id="KW-0560">Oxidoreductase</keyword>
<organism evidence="9 10">
    <name type="scientific">Sanghuangporus baumii</name>
    <name type="common">Phellinus baumii</name>
    <dbReference type="NCBI Taxonomy" id="108892"/>
    <lineage>
        <taxon>Eukaryota</taxon>
        <taxon>Fungi</taxon>
        <taxon>Dikarya</taxon>
        <taxon>Basidiomycota</taxon>
        <taxon>Agaricomycotina</taxon>
        <taxon>Agaricomycetes</taxon>
        <taxon>Hymenochaetales</taxon>
        <taxon>Hymenochaetaceae</taxon>
        <taxon>Sanghuangporus</taxon>
    </lineage>
</organism>
<dbReference type="InterPro" id="IPR037396">
    <property type="entry name" value="FMN_HAD"/>
</dbReference>
<feature type="region of interest" description="Disordered" evidence="6">
    <location>
        <begin position="153"/>
        <end position="174"/>
    </location>
</feature>
<dbReference type="InterPro" id="IPR006846">
    <property type="entry name" value="Ribosomal_eS30"/>
</dbReference>
<dbReference type="PROSITE" id="PS51349">
    <property type="entry name" value="FMN_HYDROXY_ACID_DH_2"/>
    <property type="match status" value="1"/>
</dbReference>
<dbReference type="GO" id="GO:0005840">
    <property type="term" value="C:ribosome"/>
    <property type="evidence" value="ECO:0007669"/>
    <property type="project" value="UniProtKB-KW"/>
</dbReference>
<keyword evidence="7" id="KW-0472">Membrane</keyword>
<comment type="caution">
    <text evidence="9">The sequence shown here is derived from an EMBL/GenBank/DDBJ whole genome shotgun (WGS) entry which is preliminary data.</text>
</comment>
<keyword evidence="4" id="KW-0687">Ribonucleoprotein</keyword>
<comment type="cofactor">
    <cofactor evidence="1">
        <name>FMN</name>
        <dbReference type="ChEBI" id="CHEBI:58210"/>
    </cofactor>
</comment>
<keyword evidence="7" id="KW-0812">Transmembrane</keyword>